<dbReference type="InterPro" id="IPR027417">
    <property type="entry name" value="P-loop_NTPase"/>
</dbReference>
<sequence>MIVEQEKILQTYFGYESFRPGQKEVIEHIIHKQNTLAVMPTGGGKSLCYQIPGLSLDGTAIIISPLISLMKDQVDALQALGIPATYINSSLTAEEQRTRLHDIEARRYKFVYVAPERFDSSMFVNIVKRIPIALVAFDEAHCISQWGHDFRPSYRSIVPQLKQIRNIPVYVALTATATEEVISDIQSMLDIQPQQVINTGFERENLSFHIVKGKDRTSYIRSFLEEHKDESGIIYTATRKQADSLYDQLQKRGIQVAKYHAGMSENARKQAQAAFIHDEKTIMIATNAFGMGIDKSNVRYVIHYAMPMNIESYYQEAGRAGRDGEASDCILLFSAQDIQLQKFLIEQSLMDDQAKQNEYRKLQAMVNYCHTQGCLSTFILDYFNDTSFKQNCGRCSNCVERLEKTDITEEAQMILSCVKRMGERFGIGMTAKVLKGSKDKKIKDFNLHTISTYGIMSAYTEKELTERIHFLVAEQLLATEEGRFPTLKLNQNSVDVLKGNRSVAMYTAPIPTNEEADYHEDLFAILRDLRKQLADEKNVPPYVLFSDVTLKELSRYFPESKEDMLEIKGIGEKKYDQYGDIFLQAIQEWRKEHPDVKRKIRISDSPAPKRKRQSDDTPSHVTSYNMFKSGKSIKDIATIREITKITVENHLFKAFQEGYPIAWNIFFNEDEEAAILAAREKIEEPKLKPLKEALPEEYDYTKIKAVLVKNGLM</sequence>
<dbReference type="InterPro" id="IPR018982">
    <property type="entry name" value="RQC_domain"/>
</dbReference>
<dbReference type="PROSITE" id="PS51192">
    <property type="entry name" value="HELICASE_ATP_BIND_1"/>
    <property type="match status" value="1"/>
</dbReference>
<evidence type="ECO:0000259" key="20">
    <source>
        <dbReference type="PROSITE" id="PS51194"/>
    </source>
</evidence>
<dbReference type="GO" id="GO:0005737">
    <property type="term" value="C:cytoplasm"/>
    <property type="evidence" value="ECO:0007669"/>
    <property type="project" value="TreeGrafter"/>
</dbReference>
<dbReference type="GO" id="GO:0016787">
    <property type="term" value="F:hydrolase activity"/>
    <property type="evidence" value="ECO:0007669"/>
    <property type="project" value="UniProtKB-KW"/>
</dbReference>
<dbReference type="InterPro" id="IPR002121">
    <property type="entry name" value="HRDC_dom"/>
</dbReference>
<dbReference type="AlphaFoldDB" id="A0A6N8FN95"/>
<dbReference type="Pfam" id="PF14493">
    <property type="entry name" value="HTH_40"/>
    <property type="match status" value="1"/>
</dbReference>
<organism evidence="21 22">
    <name type="scientific">Ornithinibacillus caprae</name>
    <dbReference type="NCBI Taxonomy" id="2678566"/>
    <lineage>
        <taxon>Bacteria</taxon>
        <taxon>Bacillati</taxon>
        <taxon>Bacillota</taxon>
        <taxon>Bacilli</taxon>
        <taxon>Bacillales</taxon>
        <taxon>Bacillaceae</taxon>
        <taxon>Ornithinibacillus</taxon>
    </lineage>
</organism>
<dbReference type="InterPro" id="IPR014001">
    <property type="entry name" value="Helicase_ATP-bd"/>
</dbReference>
<dbReference type="SMART" id="SM00341">
    <property type="entry name" value="HRDC"/>
    <property type="match status" value="1"/>
</dbReference>
<feature type="region of interest" description="Disordered" evidence="17">
    <location>
        <begin position="601"/>
        <end position="621"/>
    </location>
</feature>
<dbReference type="GO" id="GO:0009432">
    <property type="term" value="P:SOS response"/>
    <property type="evidence" value="ECO:0007669"/>
    <property type="project" value="UniProtKB-UniRule"/>
</dbReference>
<dbReference type="InterPro" id="IPR011545">
    <property type="entry name" value="DEAD/DEAH_box_helicase_dom"/>
</dbReference>
<evidence type="ECO:0000313" key="22">
    <source>
        <dbReference type="Proteomes" id="UP000469125"/>
    </source>
</evidence>
<dbReference type="SUPFAM" id="SSF46785">
    <property type="entry name" value="Winged helix' DNA-binding domain"/>
    <property type="match status" value="1"/>
</dbReference>
<dbReference type="PROSITE" id="PS50967">
    <property type="entry name" value="HRDC"/>
    <property type="match status" value="1"/>
</dbReference>
<dbReference type="GO" id="GO:0005524">
    <property type="term" value="F:ATP binding"/>
    <property type="evidence" value="ECO:0007669"/>
    <property type="project" value="UniProtKB-KW"/>
</dbReference>
<gene>
    <name evidence="21" type="primary">recQ</name>
    <name evidence="21" type="ORF">GMD78_20250</name>
</gene>
<keyword evidence="8 21" id="KW-0347">Helicase</keyword>
<feature type="domain" description="HRDC" evidence="18">
    <location>
        <begin position="516"/>
        <end position="596"/>
    </location>
</feature>
<dbReference type="Pfam" id="PF00570">
    <property type="entry name" value="HRDC"/>
    <property type="match status" value="1"/>
</dbReference>
<evidence type="ECO:0000256" key="9">
    <source>
        <dbReference type="ARBA" id="ARBA00022833"/>
    </source>
</evidence>
<keyword evidence="10" id="KW-0067">ATP-binding</keyword>
<dbReference type="Pfam" id="PF16124">
    <property type="entry name" value="RecQ_Zn_bind"/>
    <property type="match status" value="1"/>
</dbReference>
<dbReference type="CDD" id="cd17920">
    <property type="entry name" value="DEXHc_RecQ"/>
    <property type="match status" value="1"/>
</dbReference>
<dbReference type="Gene3D" id="1.10.150.80">
    <property type="entry name" value="HRDC domain"/>
    <property type="match status" value="1"/>
</dbReference>
<keyword evidence="22" id="KW-1185">Reference proteome</keyword>
<evidence type="ECO:0000256" key="4">
    <source>
        <dbReference type="ARBA" id="ARBA00022723"/>
    </source>
</evidence>
<dbReference type="Proteomes" id="UP000469125">
    <property type="component" value="Unassembled WGS sequence"/>
</dbReference>
<protein>
    <recommendedName>
        <fullName evidence="16">DNA helicase RecQ</fullName>
        <ecNumber evidence="16">5.6.2.4</ecNumber>
    </recommendedName>
</protein>
<dbReference type="SUPFAM" id="SSF47819">
    <property type="entry name" value="HRDC-like"/>
    <property type="match status" value="1"/>
</dbReference>
<dbReference type="PANTHER" id="PTHR13710">
    <property type="entry name" value="DNA HELICASE RECQ FAMILY MEMBER"/>
    <property type="match status" value="1"/>
</dbReference>
<dbReference type="SMART" id="SM00490">
    <property type="entry name" value="HELICc"/>
    <property type="match status" value="1"/>
</dbReference>
<dbReference type="GO" id="GO:0043138">
    <property type="term" value="F:3'-5' DNA helicase activity"/>
    <property type="evidence" value="ECO:0007669"/>
    <property type="project" value="UniProtKB-EC"/>
</dbReference>
<evidence type="ECO:0000256" key="7">
    <source>
        <dbReference type="ARBA" id="ARBA00022801"/>
    </source>
</evidence>
<dbReference type="GO" id="GO:0006281">
    <property type="term" value="P:DNA repair"/>
    <property type="evidence" value="ECO:0007669"/>
    <property type="project" value="UniProtKB-KW"/>
</dbReference>
<evidence type="ECO:0000256" key="2">
    <source>
        <dbReference type="ARBA" id="ARBA00001947"/>
    </source>
</evidence>
<evidence type="ECO:0000256" key="5">
    <source>
        <dbReference type="ARBA" id="ARBA00022741"/>
    </source>
</evidence>
<keyword evidence="13" id="KW-0234">DNA repair</keyword>
<keyword evidence="6" id="KW-0227">DNA damage</keyword>
<feature type="domain" description="Helicase C-terminal" evidence="20">
    <location>
        <begin position="219"/>
        <end position="366"/>
    </location>
</feature>
<dbReference type="RefSeq" id="WP_155671718.1">
    <property type="nucleotide sequence ID" value="NZ_WOCA01000027.1"/>
</dbReference>
<evidence type="ECO:0000313" key="21">
    <source>
        <dbReference type="EMBL" id="MUK90691.1"/>
    </source>
</evidence>
<dbReference type="EMBL" id="WOCA01000027">
    <property type="protein sequence ID" value="MUK90691.1"/>
    <property type="molecule type" value="Genomic_DNA"/>
</dbReference>
<evidence type="ECO:0000256" key="3">
    <source>
        <dbReference type="ARBA" id="ARBA00005446"/>
    </source>
</evidence>
<evidence type="ECO:0000256" key="17">
    <source>
        <dbReference type="SAM" id="MobiDB-lite"/>
    </source>
</evidence>
<dbReference type="SUPFAM" id="SSF52540">
    <property type="entry name" value="P-loop containing nucleoside triphosphate hydrolases"/>
    <property type="match status" value="1"/>
</dbReference>
<comment type="catalytic activity">
    <reaction evidence="15">
        <text>Couples ATP hydrolysis with the unwinding of duplex DNA by translocating in the 3'-5' direction.</text>
        <dbReference type="EC" id="5.6.2.4"/>
    </reaction>
</comment>
<keyword evidence="4" id="KW-0479">Metal-binding</keyword>
<evidence type="ECO:0000256" key="14">
    <source>
        <dbReference type="ARBA" id="ARBA00023235"/>
    </source>
</evidence>
<dbReference type="NCBIfam" id="TIGR01389">
    <property type="entry name" value="recQ"/>
    <property type="match status" value="1"/>
</dbReference>
<evidence type="ECO:0000256" key="1">
    <source>
        <dbReference type="ARBA" id="ARBA00001946"/>
    </source>
</evidence>
<keyword evidence="11" id="KW-0238">DNA-binding</keyword>
<evidence type="ECO:0000256" key="15">
    <source>
        <dbReference type="ARBA" id="ARBA00034617"/>
    </source>
</evidence>
<evidence type="ECO:0000256" key="12">
    <source>
        <dbReference type="ARBA" id="ARBA00023172"/>
    </source>
</evidence>
<keyword evidence="14" id="KW-0413">Isomerase</keyword>
<keyword evidence="12" id="KW-0233">DNA recombination</keyword>
<dbReference type="Gene3D" id="1.10.10.10">
    <property type="entry name" value="Winged helix-like DNA-binding domain superfamily/Winged helix DNA-binding domain"/>
    <property type="match status" value="1"/>
</dbReference>
<dbReference type="NCBIfam" id="TIGR00614">
    <property type="entry name" value="recQ_fam"/>
    <property type="match status" value="1"/>
</dbReference>
<dbReference type="GO" id="GO:0003677">
    <property type="term" value="F:DNA binding"/>
    <property type="evidence" value="ECO:0007669"/>
    <property type="project" value="UniProtKB-KW"/>
</dbReference>
<evidence type="ECO:0000259" key="18">
    <source>
        <dbReference type="PROSITE" id="PS50967"/>
    </source>
</evidence>
<evidence type="ECO:0000256" key="10">
    <source>
        <dbReference type="ARBA" id="ARBA00022840"/>
    </source>
</evidence>
<dbReference type="InterPro" id="IPR029491">
    <property type="entry name" value="Helicase_HTH"/>
</dbReference>
<dbReference type="FunFam" id="3.40.50.300:FF:000296">
    <property type="entry name" value="ATP-dependent DNA helicase RecQ"/>
    <property type="match status" value="1"/>
</dbReference>
<dbReference type="InterPro" id="IPR004589">
    <property type="entry name" value="DNA_helicase_ATP-dep_RecQ"/>
</dbReference>
<dbReference type="InterPro" id="IPR001650">
    <property type="entry name" value="Helicase_C-like"/>
</dbReference>
<evidence type="ECO:0000256" key="13">
    <source>
        <dbReference type="ARBA" id="ARBA00023204"/>
    </source>
</evidence>
<dbReference type="InterPro" id="IPR006293">
    <property type="entry name" value="DNA_helicase_ATP-dep_RecQ_bac"/>
</dbReference>
<evidence type="ECO:0000256" key="6">
    <source>
        <dbReference type="ARBA" id="ARBA00022763"/>
    </source>
</evidence>
<dbReference type="GO" id="GO:0006310">
    <property type="term" value="P:DNA recombination"/>
    <property type="evidence" value="ECO:0007669"/>
    <property type="project" value="UniProtKB-UniRule"/>
</dbReference>
<dbReference type="InterPro" id="IPR010997">
    <property type="entry name" value="HRDC-like_sf"/>
</dbReference>
<dbReference type="EC" id="5.6.2.4" evidence="16"/>
<proteinExistence type="inferred from homology"/>
<dbReference type="InterPro" id="IPR036388">
    <property type="entry name" value="WH-like_DNA-bd_sf"/>
</dbReference>
<dbReference type="PANTHER" id="PTHR13710:SF105">
    <property type="entry name" value="ATP-DEPENDENT DNA HELICASE Q1"/>
    <property type="match status" value="1"/>
</dbReference>
<comment type="caution">
    <text evidence="21">The sequence shown here is derived from an EMBL/GenBank/DDBJ whole genome shotgun (WGS) entry which is preliminary data.</text>
</comment>
<dbReference type="GO" id="GO:0046872">
    <property type="term" value="F:metal ion binding"/>
    <property type="evidence" value="ECO:0007669"/>
    <property type="project" value="UniProtKB-KW"/>
</dbReference>
<dbReference type="GO" id="GO:0030894">
    <property type="term" value="C:replisome"/>
    <property type="evidence" value="ECO:0007669"/>
    <property type="project" value="TreeGrafter"/>
</dbReference>
<feature type="domain" description="Helicase ATP-binding" evidence="19">
    <location>
        <begin position="26"/>
        <end position="195"/>
    </location>
</feature>
<dbReference type="GO" id="GO:0006260">
    <property type="term" value="P:DNA replication"/>
    <property type="evidence" value="ECO:0007669"/>
    <property type="project" value="InterPro"/>
</dbReference>
<comment type="similarity">
    <text evidence="3">Belongs to the helicase family. RecQ subfamily.</text>
</comment>
<dbReference type="GO" id="GO:0009378">
    <property type="term" value="F:four-way junction helicase activity"/>
    <property type="evidence" value="ECO:0007669"/>
    <property type="project" value="TreeGrafter"/>
</dbReference>
<evidence type="ECO:0000256" key="8">
    <source>
        <dbReference type="ARBA" id="ARBA00022806"/>
    </source>
</evidence>
<dbReference type="InterPro" id="IPR032284">
    <property type="entry name" value="RecQ_Zn-bd"/>
</dbReference>
<keyword evidence="7 21" id="KW-0378">Hydrolase</keyword>
<dbReference type="GO" id="GO:0043590">
    <property type="term" value="C:bacterial nucleoid"/>
    <property type="evidence" value="ECO:0007669"/>
    <property type="project" value="TreeGrafter"/>
</dbReference>
<reference evidence="21 22" key="1">
    <citation type="submission" date="2019-11" db="EMBL/GenBank/DDBJ databases">
        <authorList>
            <person name="Li X."/>
        </authorList>
    </citation>
    <scope>NUCLEOTIDE SEQUENCE [LARGE SCALE GENOMIC DNA]</scope>
    <source>
        <strain evidence="21 22">L9</strain>
    </source>
</reference>
<dbReference type="SMART" id="SM00956">
    <property type="entry name" value="RQC"/>
    <property type="match status" value="1"/>
</dbReference>
<comment type="cofactor">
    <cofactor evidence="2">
        <name>Zn(2+)</name>
        <dbReference type="ChEBI" id="CHEBI:29105"/>
    </cofactor>
</comment>
<accession>A0A6N8FN95</accession>
<evidence type="ECO:0000259" key="19">
    <source>
        <dbReference type="PROSITE" id="PS51192"/>
    </source>
</evidence>
<dbReference type="PROSITE" id="PS51194">
    <property type="entry name" value="HELICASE_CTER"/>
    <property type="match status" value="1"/>
</dbReference>
<dbReference type="Pfam" id="PF09382">
    <property type="entry name" value="RQC"/>
    <property type="match status" value="1"/>
</dbReference>
<evidence type="ECO:0000256" key="11">
    <source>
        <dbReference type="ARBA" id="ARBA00023125"/>
    </source>
</evidence>
<dbReference type="FunFam" id="1.10.150.80:FF:000002">
    <property type="entry name" value="ATP-dependent DNA helicase RecQ"/>
    <property type="match status" value="1"/>
</dbReference>
<dbReference type="Pfam" id="PF00270">
    <property type="entry name" value="DEAD"/>
    <property type="match status" value="1"/>
</dbReference>
<name>A0A6N8FN95_9BACI</name>
<evidence type="ECO:0000256" key="16">
    <source>
        <dbReference type="NCBIfam" id="TIGR01389"/>
    </source>
</evidence>
<comment type="cofactor">
    <cofactor evidence="1">
        <name>Mg(2+)</name>
        <dbReference type="ChEBI" id="CHEBI:18420"/>
    </cofactor>
</comment>
<dbReference type="Gene3D" id="3.40.50.300">
    <property type="entry name" value="P-loop containing nucleotide triphosphate hydrolases"/>
    <property type="match status" value="2"/>
</dbReference>
<dbReference type="InterPro" id="IPR044876">
    <property type="entry name" value="HRDC_dom_sf"/>
</dbReference>
<keyword evidence="9" id="KW-0862">Zinc</keyword>
<dbReference type="SMART" id="SM00487">
    <property type="entry name" value="DEXDc"/>
    <property type="match status" value="1"/>
</dbReference>
<dbReference type="InterPro" id="IPR036390">
    <property type="entry name" value="WH_DNA-bd_sf"/>
</dbReference>
<keyword evidence="5" id="KW-0547">Nucleotide-binding</keyword>
<dbReference type="Pfam" id="PF00271">
    <property type="entry name" value="Helicase_C"/>
    <property type="match status" value="1"/>
</dbReference>